<proteinExistence type="predicted"/>
<comment type="caution">
    <text evidence="1">The sequence shown here is derived from an EMBL/GenBank/DDBJ whole genome shotgun (WGS) entry which is preliminary data.</text>
</comment>
<protein>
    <submittedName>
        <fullName evidence="1">Uncharacterized protein</fullName>
    </submittedName>
</protein>
<organism evidence="1 2">
    <name type="scientific">Gluconacetobacter diazotrophicus</name>
    <name type="common">Acetobacter diazotrophicus</name>
    <dbReference type="NCBI Taxonomy" id="33996"/>
    <lineage>
        <taxon>Bacteria</taxon>
        <taxon>Pseudomonadati</taxon>
        <taxon>Pseudomonadota</taxon>
        <taxon>Alphaproteobacteria</taxon>
        <taxon>Acetobacterales</taxon>
        <taxon>Acetobacteraceae</taxon>
        <taxon>Gluconacetobacter</taxon>
    </lineage>
</organism>
<accession>A0A7W4I826</accession>
<gene>
    <name evidence="1" type="ORF">HLH33_17215</name>
</gene>
<dbReference type="AlphaFoldDB" id="A0A7W4I826"/>
<evidence type="ECO:0000313" key="2">
    <source>
        <dbReference type="Proteomes" id="UP000550787"/>
    </source>
</evidence>
<name>A0A7W4I826_GLUDI</name>
<dbReference type="RefSeq" id="WP_183116483.1">
    <property type="nucleotide sequence ID" value="NZ_JABEQG010000053.1"/>
</dbReference>
<sequence>MRTGVSGLPVEKQESALKNAGFSGEIYRDDISPADLKARNVAALVGRADLLRPIKRKVPEIIAVASLRCIALTPVDLTGVLVAAAKRNATICAVDTEERYPPDAGVEGVQAAMLAWDKGQRVGQTAAAREAGKAARGAYSALLADRREKALAIARPLWPVPSDELTSQEIADKAGLTVASLIRYLGPRREAQRIQERKRK</sequence>
<dbReference type="Proteomes" id="UP000550787">
    <property type="component" value="Unassembled WGS sequence"/>
</dbReference>
<dbReference type="EMBL" id="JABEQG010000053">
    <property type="protein sequence ID" value="MBB2158013.1"/>
    <property type="molecule type" value="Genomic_DNA"/>
</dbReference>
<evidence type="ECO:0000313" key="1">
    <source>
        <dbReference type="EMBL" id="MBB2158013.1"/>
    </source>
</evidence>
<reference evidence="1 2" key="1">
    <citation type="submission" date="2020-04" db="EMBL/GenBank/DDBJ databases">
        <title>Description of novel Gluconacetobacter.</title>
        <authorList>
            <person name="Sombolestani A."/>
        </authorList>
    </citation>
    <scope>NUCLEOTIDE SEQUENCE [LARGE SCALE GENOMIC DNA]</scope>
    <source>
        <strain evidence="1 2">LMG 7603</strain>
    </source>
</reference>